<reference evidence="3 4" key="1">
    <citation type="submission" date="2018-06" db="EMBL/GenBank/DDBJ databases">
        <title>The genome of Pseudomonas putida NX-1, a lignin degrader.</title>
        <authorList>
            <person name="Xu Z."/>
        </authorList>
    </citation>
    <scope>NUCLEOTIDE SEQUENCE [LARGE SCALE GENOMIC DNA]</scope>
    <source>
        <strain evidence="3 4">NX-1</strain>
    </source>
</reference>
<proteinExistence type="predicted"/>
<evidence type="ECO:0000259" key="2">
    <source>
        <dbReference type="Pfam" id="PF01400"/>
    </source>
</evidence>
<dbReference type="RefSeq" id="WP_112899026.1">
    <property type="nucleotide sequence ID" value="NZ_CP030750.1"/>
</dbReference>
<evidence type="ECO:0000313" key="4">
    <source>
        <dbReference type="Proteomes" id="UP000251617"/>
    </source>
</evidence>
<organism evidence="3 4">
    <name type="scientific">Pseudomonas putida</name>
    <name type="common">Arthrobacter siderocapsulatus</name>
    <dbReference type="NCBI Taxonomy" id="303"/>
    <lineage>
        <taxon>Bacteria</taxon>
        <taxon>Pseudomonadati</taxon>
        <taxon>Pseudomonadota</taxon>
        <taxon>Gammaproteobacteria</taxon>
        <taxon>Pseudomonadales</taxon>
        <taxon>Pseudomonadaceae</taxon>
        <taxon>Pseudomonas</taxon>
    </lineage>
</organism>
<dbReference type="EMBL" id="CP030750">
    <property type="protein sequence ID" value="AXA26432.1"/>
    <property type="molecule type" value="Genomic_DNA"/>
</dbReference>
<dbReference type="SUPFAM" id="SSF55486">
    <property type="entry name" value="Metalloproteases ('zincins'), catalytic domain"/>
    <property type="match status" value="1"/>
</dbReference>
<evidence type="ECO:0000256" key="1">
    <source>
        <dbReference type="SAM" id="MobiDB-lite"/>
    </source>
</evidence>
<dbReference type="GO" id="GO:0006508">
    <property type="term" value="P:proteolysis"/>
    <property type="evidence" value="ECO:0007669"/>
    <property type="project" value="InterPro"/>
</dbReference>
<accession>A0AAD0LBV1</accession>
<dbReference type="GO" id="GO:0004222">
    <property type="term" value="F:metalloendopeptidase activity"/>
    <property type="evidence" value="ECO:0007669"/>
    <property type="project" value="InterPro"/>
</dbReference>
<feature type="region of interest" description="Disordered" evidence="1">
    <location>
        <begin position="1"/>
        <end position="42"/>
    </location>
</feature>
<sequence>MHTPFPPRCRHRTDQQLSHDLAVTENPRNRGQSNGGRNKRGLIQTGRLWTPGRILWVSFLGAPDRKLKMSIFELACQWVELSDANLTLDLSEDDDKHAQIRILTGKHAEHNESDIGTDALAYEDDTMALNVIPGDETFESTVLHEFGHALGFEHEHLHPDASIPWNEPLLIEAHKRAAGWSEQDVREQYLNKRPDSGLIKTQYDPLSIMHYPIAAWMTLDNSEIGQNTELSAKDIDLMRLAYPHD</sequence>
<protein>
    <submittedName>
        <fullName evidence="3">Peptidase M12</fullName>
    </submittedName>
</protein>
<dbReference type="Pfam" id="PF01400">
    <property type="entry name" value="Astacin"/>
    <property type="match status" value="1"/>
</dbReference>
<gene>
    <name evidence="3" type="ORF">C1S65_20820</name>
</gene>
<evidence type="ECO:0000313" key="3">
    <source>
        <dbReference type="EMBL" id="AXA26432.1"/>
    </source>
</evidence>
<name>A0AAD0LBV1_PSEPU</name>
<dbReference type="AlphaFoldDB" id="A0AAD0LBV1"/>
<dbReference type="Gene3D" id="3.40.390.10">
    <property type="entry name" value="Collagenase (Catalytic Domain)"/>
    <property type="match status" value="1"/>
</dbReference>
<dbReference type="InterPro" id="IPR001506">
    <property type="entry name" value="Peptidase_M12A"/>
</dbReference>
<dbReference type="InterPro" id="IPR024079">
    <property type="entry name" value="MetalloPept_cat_dom_sf"/>
</dbReference>
<dbReference type="Proteomes" id="UP000251617">
    <property type="component" value="Chromosome"/>
</dbReference>
<feature type="domain" description="Peptidase M12A" evidence="2">
    <location>
        <begin position="140"/>
        <end position="242"/>
    </location>
</feature>